<dbReference type="AlphaFoldDB" id="Q08MT8"/>
<evidence type="ECO:0000313" key="2">
    <source>
        <dbReference type="Proteomes" id="UP000032702"/>
    </source>
</evidence>
<protein>
    <submittedName>
        <fullName evidence="1">Uncharacterized protein</fullName>
    </submittedName>
</protein>
<dbReference type="EMBL" id="AAMD01000327">
    <property type="protein sequence ID" value="EAU61801.1"/>
    <property type="molecule type" value="Genomic_DNA"/>
</dbReference>
<evidence type="ECO:0000313" key="1">
    <source>
        <dbReference type="EMBL" id="EAU61801.1"/>
    </source>
</evidence>
<gene>
    <name evidence="1" type="ORF">STIAU_8300</name>
</gene>
<organism evidence="1 2">
    <name type="scientific">Stigmatella aurantiaca (strain DW4/3-1)</name>
    <dbReference type="NCBI Taxonomy" id="378806"/>
    <lineage>
        <taxon>Bacteria</taxon>
        <taxon>Pseudomonadati</taxon>
        <taxon>Myxococcota</taxon>
        <taxon>Myxococcia</taxon>
        <taxon>Myxococcales</taxon>
        <taxon>Cystobacterineae</taxon>
        <taxon>Archangiaceae</taxon>
        <taxon>Stigmatella</taxon>
    </lineage>
</organism>
<dbReference type="Proteomes" id="UP000032702">
    <property type="component" value="Unassembled WGS sequence"/>
</dbReference>
<reference evidence="1 2" key="1">
    <citation type="submission" date="2006-04" db="EMBL/GenBank/DDBJ databases">
        <authorList>
            <person name="Nierman W.C."/>
        </authorList>
    </citation>
    <scope>NUCLEOTIDE SEQUENCE [LARGE SCALE GENOMIC DNA]</scope>
    <source>
        <strain evidence="1 2">DW4/3-1</strain>
    </source>
</reference>
<name>Q08MT8_STIAD</name>
<accession>Q08MT8</accession>
<sequence length="111" mass="12721">MRRAAPALRSHEGPLLPSLVARKHPSTWRGRHVKFFLPDSQDLVDPSFDFENEQRSKDRRRQRHDLYAHEVFSQPAFDGFLVSKGMVDGFGALGSRYTLSQRLRLSQMGAP</sequence>
<comment type="caution">
    <text evidence="1">The sequence shown here is derived from an EMBL/GenBank/DDBJ whole genome shotgun (WGS) entry which is preliminary data.</text>
</comment>
<feature type="non-terminal residue" evidence="1">
    <location>
        <position position="111"/>
    </location>
</feature>
<proteinExistence type="predicted"/>